<keyword evidence="1" id="KW-0175">Coiled coil</keyword>
<gene>
    <name evidence="2" type="ORF">TrCOL_g8462</name>
</gene>
<comment type="caution">
    <text evidence="2">The sequence shown here is derived from an EMBL/GenBank/DDBJ whole genome shotgun (WGS) entry which is preliminary data.</text>
</comment>
<protein>
    <submittedName>
        <fullName evidence="2">Uncharacterized protein</fullName>
    </submittedName>
</protein>
<dbReference type="AlphaFoldDB" id="A0A9W7L3N9"/>
<reference evidence="3" key="1">
    <citation type="journal article" date="2023" name="Commun. Biol.">
        <title>Genome analysis of Parmales, the sister group of diatoms, reveals the evolutionary specialization of diatoms from phago-mixotrophs to photoautotrophs.</title>
        <authorList>
            <person name="Ban H."/>
            <person name="Sato S."/>
            <person name="Yoshikawa S."/>
            <person name="Yamada K."/>
            <person name="Nakamura Y."/>
            <person name="Ichinomiya M."/>
            <person name="Sato N."/>
            <person name="Blanc-Mathieu R."/>
            <person name="Endo H."/>
            <person name="Kuwata A."/>
            <person name="Ogata H."/>
        </authorList>
    </citation>
    <scope>NUCLEOTIDE SEQUENCE [LARGE SCALE GENOMIC DNA]</scope>
</reference>
<keyword evidence="3" id="KW-1185">Reference proteome</keyword>
<organism evidence="2 3">
    <name type="scientific">Triparma columacea</name>
    <dbReference type="NCBI Taxonomy" id="722753"/>
    <lineage>
        <taxon>Eukaryota</taxon>
        <taxon>Sar</taxon>
        <taxon>Stramenopiles</taxon>
        <taxon>Ochrophyta</taxon>
        <taxon>Bolidophyceae</taxon>
        <taxon>Parmales</taxon>
        <taxon>Triparmaceae</taxon>
        <taxon>Triparma</taxon>
    </lineage>
</organism>
<evidence type="ECO:0000313" key="3">
    <source>
        <dbReference type="Proteomes" id="UP001165065"/>
    </source>
</evidence>
<accession>A0A9W7L3N9</accession>
<dbReference type="EMBL" id="BRYA01000685">
    <property type="protein sequence ID" value="GMI29631.1"/>
    <property type="molecule type" value="Genomic_DNA"/>
</dbReference>
<name>A0A9W7L3N9_9STRA</name>
<dbReference type="OrthoDB" id="198099at2759"/>
<feature type="coiled-coil region" evidence="1">
    <location>
        <begin position="164"/>
        <end position="191"/>
    </location>
</feature>
<proteinExistence type="predicted"/>
<evidence type="ECO:0000256" key="1">
    <source>
        <dbReference type="SAM" id="Coils"/>
    </source>
</evidence>
<sequence>MEVSTPLAATQSSRSRRLHAELDNLQLMRREERSKTAVMVAMEDLGRIGVFRGAEISLRGSGSSGALGSGGASVDKRGGGGGWGGGLGLRLILLRVVLRAKFARQVCRCFFMWKRFWDYDKTEQQLVTARNLVDAATQAQVFVSELVEKNGSLVRQSLAREVEIGKRDGTIEKLEKEKKDIQEELKQAKSFGIDIKRRAAVLGFQVKRFIEIEKNRAAQVK</sequence>
<dbReference type="Proteomes" id="UP001165065">
    <property type="component" value="Unassembled WGS sequence"/>
</dbReference>
<evidence type="ECO:0000313" key="2">
    <source>
        <dbReference type="EMBL" id="GMI29631.1"/>
    </source>
</evidence>